<evidence type="ECO:0000256" key="3">
    <source>
        <dbReference type="SAM" id="MobiDB-lite"/>
    </source>
</evidence>
<dbReference type="InterPro" id="IPR050931">
    <property type="entry name" value="Mito_Protein_Transport_Metaxin"/>
</dbReference>
<dbReference type="Proteomes" id="UP000002051">
    <property type="component" value="Chromosome 4"/>
</dbReference>
<evidence type="ECO:0000313" key="7">
    <source>
        <dbReference type="EMBL" id="AES92269.1"/>
    </source>
</evidence>
<evidence type="ECO:0000256" key="4">
    <source>
        <dbReference type="SAM" id="Phobius"/>
    </source>
</evidence>
<dbReference type="InterPro" id="IPR033468">
    <property type="entry name" value="Metaxin_GST"/>
</dbReference>
<dbReference type="InterPro" id="IPR012336">
    <property type="entry name" value="Thioredoxin-like_fold"/>
</dbReference>
<dbReference type="OMA" id="YFQTRCL"/>
<dbReference type="EnsemblPlants" id="AES92269">
    <property type="protein sequence ID" value="AES92269"/>
    <property type="gene ID" value="MTR_4g127630"/>
</dbReference>
<organism evidence="7 10">
    <name type="scientific">Medicago truncatula</name>
    <name type="common">Barrel medic</name>
    <name type="synonym">Medicago tribuloides</name>
    <dbReference type="NCBI Taxonomy" id="3880"/>
    <lineage>
        <taxon>Eukaryota</taxon>
        <taxon>Viridiplantae</taxon>
        <taxon>Streptophyta</taxon>
        <taxon>Embryophyta</taxon>
        <taxon>Tracheophyta</taxon>
        <taxon>Spermatophyta</taxon>
        <taxon>Magnoliopsida</taxon>
        <taxon>eudicotyledons</taxon>
        <taxon>Gunneridae</taxon>
        <taxon>Pentapetalae</taxon>
        <taxon>rosids</taxon>
        <taxon>fabids</taxon>
        <taxon>Fabales</taxon>
        <taxon>Fabaceae</taxon>
        <taxon>Papilionoideae</taxon>
        <taxon>50 kb inversion clade</taxon>
        <taxon>NPAAA clade</taxon>
        <taxon>Hologalegina</taxon>
        <taxon>IRL clade</taxon>
        <taxon>Trifolieae</taxon>
        <taxon>Medicago</taxon>
    </lineage>
</organism>
<dbReference type="InterPro" id="IPR017410">
    <property type="entry name" value="Metaxin1/3"/>
</dbReference>
<dbReference type="GO" id="GO:0001401">
    <property type="term" value="C:SAM complex"/>
    <property type="evidence" value="ECO:0000318"/>
    <property type="project" value="GO_Central"/>
</dbReference>
<dbReference type="AlphaFoldDB" id="G7JUC4"/>
<accession>G7JUC4</accession>
<evidence type="ECO:0000256" key="2">
    <source>
        <dbReference type="PIRNR" id="PIRNR038150"/>
    </source>
</evidence>
<dbReference type="PANTHER" id="PTHR12289:SF68">
    <property type="entry name" value="METAXIN"/>
    <property type="match status" value="1"/>
</dbReference>
<feature type="transmembrane region" description="Helical" evidence="4">
    <location>
        <begin position="280"/>
        <end position="299"/>
    </location>
</feature>
<reference evidence="7 10" key="2">
    <citation type="journal article" date="2014" name="BMC Genomics">
        <title>An improved genome release (version Mt4.0) for the model legume Medicago truncatula.</title>
        <authorList>
            <person name="Tang H."/>
            <person name="Krishnakumar V."/>
            <person name="Bidwell S."/>
            <person name="Rosen B."/>
            <person name="Chan A."/>
            <person name="Zhou S."/>
            <person name="Gentzbittel L."/>
            <person name="Childs K.L."/>
            <person name="Yandell M."/>
            <person name="Gundlach H."/>
            <person name="Mayer K.F."/>
            <person name="Schwartz D.C."/>
            <person name="Town C.D."/>
        </authorList>
    </citation>
    <scope>GENOME REANNOTATION</scope>
    <source>
        <strain evidence="9 10">cv. Jemalong A17</strain>
    </source>
</reference>
<evidence type="ECO:0000313" key="9">
    <source>
        <dbReference type="EnsemblPlants" id="AES92269"/>
    </source>
</evidence>
<reference evidence="7 10" key="1">
    <citation type="journal article" date="2011" name="Nature">
        <title>The Medicago genome provides insight into the evolution of rhizobial symbioses.</title>
        <authorList>
            <person name="Young N.D."/>
            <person name="Debelle F."/>
            <person name="Oldroyd G.E."/>
            <person name="Geurts R."/>
            <person name="Cannon S.B."/>
            <person name="Udvardi M.K."/>
            <person name="Benedito V.A."/>
            <person name="Mayer K.F."/>
            <person name="Gouzy J."/>
            <person name="Schoof H."/>
            <person name="Van de Peer Y."/>
            <person name="Proost S."/>
            <person name="Cook D.R."/>
            <person name="Meyers B.C."/>
            <person name="Spannagl M."/>
            <person name="Cheung F."/>
            <person name="De Mita S."/>
            <person name="Krishnakumar V."/>
            <person name="Gundlach H."/>
            <person name="Zhou S."/>
            <person name="Mudge J."/>
            <person name="Bharti A.K."/>
            <person name="Murray J.D."/>
            <person name="Naoumkina M.A."/>
            <person name="Rosen B."/>
            <person name="Silverstein K.A."/>
            <person name="Tang H."/>
            <person name="Rombauts S."/>
            <person name="Zhao P.X."/>
            <person name="Zhou P."/>
            <person name="Barbe V."/>
            <person name="Bardou P."/>
            <person name="Bechner M."/>
            <person name="Bellec A."/>
            <person name="Berger A."/>
            <person name="Berges H."/>
            <person name="Bidwell S."/>
            <person name="Bisseling T."/>
            <person name="Choisne N."/>
            <person name="Couloux A."/>
            <person name="Denny R."/>
            <person name="Deshpande S."/>
            <person name="Dai X."/>
            <person name="Doyle J.J."/>
            <person name="Dudez A.M."/>
            <person name="Farmer A.D."/>
            <person name="Fouteau S."/>
            <person name="Franken C."/>
            <person name="Gibelin C."/>
            <person name="Gish J."/>
            <person name="Goldstein S."/>
            <person name="Gonzalez A.J."/>
            <person name="Green P.J."/>
            <person name="Hallab A."/>
            <person name="Hartog M."/>
            <person name="Hua A."/>
            <person name="Humphray S.J."/>
            <person name="Jeong D.H."/>
            <person name="Jing Y."/>
            <person name="Jocker A."/>
            <person name="Kenton S.M."/>
            <person name="Kim D.J."/>
            <person name="Klee K."/>
            <person name="Lai H."/>
            <person name="Lang C."/>
            <person name="Lin S."/>
            <person name="Macmil S.L."/>
            <person name="Magdelenat G."/>
            <person name="Matthews L."/>
            <person name="McCorrison J."/>
            <person name="Monaghan E.L."/>
            <person name="Mun J.H."/>
            <person name="Najar F.Z."/>
            <person name="Nicholson C."/>
            <person name="Noirot C."/>
            <person name="O'Bleness M."/>
            <person name="Paule C.R."/>
            <person name="Poulain J."/>
            <person name="Prion F."/>
            <person name="Qin B."/>
            <person name="Qu C."/>
            <person name="Retzel E.F."/>
            <person name="Riddle C."/>
            <person name="Sallet E."/>
            <person name="Samain S."/>
            <person name="Samson N."/>
            <person name="Sanders I."/>
            <person name="Saurat O."/>
            <person name="Scarpelli C."/>
            <person name="Schiex T."/>
            <person name="Segurens B."/>
            <person name="Severin A.J."/>
            <person name="Sherrier D.J."/>
            <person name="Shi R."/>
            <person name="Sims S."/>
            <person name="Singer S.R."/>
            <person name="Sinharoy S."/>
            <person name="Sterck L."/>
            <person name="Viollet A."/>
            <person name="Wang B.B."/>
            <person name="Wang K."/>
            <person name="Wang M."/>
            <person name="Wang X."/>
            <person name="Warfsmann J."/>
            <person name="Weissenbach J."/>
            <person name="White D.D."/>
            <person name="White J.D."/>
            <person name="Wiley G.B."/>
            <person name="Wincker P."/>
            <person name="Xing Y."/>
            <person name="Yang L."/>
            <person name="Yao Z."/>
            <person name="Ying F."/>
            <person name="Zhai J."/>
            <person name="Zhou L."/>
            <person name="Zuber A."/>
            <person name="Denarie J."/>
            <person name="Dixon R.A."/>
            <person name="May G.D."/>
            <person name="Schwartz D.C."/>
            <person name="Rogers J."/>
            <person name="Quetier F."/>
            <person name="Town C.D."/>
            <person name="Roe B.A."/>
        </authorList>
    </citation>
    <scope>NUCLEOTIDE SEQUENCE [LARGE SCALE GENOMIC DNA]</scope>
    <source>
        <strain evidence="7">A17</strain>
        <strain evidence="9 10">cv. Jemalong A17</strain>
    </source>
</reference>
<keyword evidence="2" id="KW-1000">Mitochondrion outer membrane</keyword>
<dbReference type="GO" id="GO:0007005">
    <property type="term" value="P:mitochondrion organization"/>
    <property type="evidence" value="ECO:0007669"/>
    <property type="project" value="InterPro"/>
</dbReference>
<dbReference type="Gramene" id="rna27555">
    <property type="protein sequence ID" value="RHN64707.1"/>
    <property type="gene ID" value="gene27555"/>
</dbReference>
<protein>
    <recommendedName>
        <fullName evidence="2">Metaxin</fullName>
    </recommendedName>
</protein>
<dbReference type="STRING" id="3880.G7JUC4"/>
<dbReference type="Pfam" id="PF17171">
    <property type="entry name" value="GST_C_6"/>
    <property type="match status" value="1"/>
</dbReference>
<evidence type="ECO:0000256" key="1">
    <source>
        <dbReference type="ARBA" id="ARBA00009170"/>
    </source>
</evidence>
<evidence type="ECO:0000259" key="5">
    <source>
        <dbReference type="Pfam" id="PF17171"/>
    </source>
</evidence>
<dbReference type="Proteomes" id="UP000265566">
    <property type="component" value="Chromosome 4"/>
</dbReference>
<evidence type="ECO:0000259" key="6">
    <source>
        <dbReference type="Pfam" id="PF17172"/>
    </source>
</evidence>
<dbReference type="Pfam" id="PF17172">
    <property type="entry name" value="GST_N_4"/>
    <property type="match status" value="1"/>
</dbReference>
<dbReference type="CDD" id="cd03193">
    <property type="entry name" value="GST_C_Metaxin"/>
    <property type="match status" value="1"/>
</dbReference>
<evidence type="ECO:0000313" key="8">
    <source>
        <dbReference type="EMBL" id="RHN64707.1"/>
    </source>
</evidence>
<sequence length="314" mass="35193">MAEVYTLVVRKPCFGLPTGCPQCLSSLIYLNFSQIPFQLDFHVNHPHSDKIPYIEVGDDYVAYNNEIEGIIECLKKDVGVVDLDSEVSSLPDWISIKAILTTWLHDALTYELWVGSDGSSANSIYYSDLPWPLGKILYSHKVRWVKLKHGITDDNAVVKKEEIYERANSAYGALSKLLGEKNYLFDESRPSSLDAIFLAHGLVALQALPESSTLRIKFSEHDNLVRYVHKCKTELKDAGTSPPSAPSGSRSQSTQRPKSKSIPKREKTKEEKTLKRKGKYFVAAQLVAVVVFLTLMVTFDITEGEVEDVDAGEY</sequence>
<comment type="similarity">
    <text evidence="1 2">Belongs to the metaxin family.</text>
</comment>
<dbReference type="EMBL" id="PSQE01000004">
    <property type="protein sequence ID" value="RHN64707.1"/>
    <property type="molecule type" value="Genomic_DNA"/>
</dbReference>
<name>G7JUC4_MEDTR</name>
<keyword evidence="2" id="KW-0496">Mitochondrion</keyword>
<feature type="domain" description="Metaxin glutathione S-transferase" evidence="5">
    <location>
        <begin position="167"/>
        <end position="230"/>
    </location>
</feature>
<keyword evidence="4" id="KW-1133">Transmembrane helix</keyword>
<keyword evidence="10" id="KW-1185">Reference proteome</keyword>
<dbReference type="HOGENOM" id="CLU_071432_0_0_1"/>
<dbReference type="KEGG" id="mtr:11425443"/>
<comment type="subcellular location">
    <subcellularLocation>
        <location evidence="2">Mitochondrion outer membrane</location>
    </subcellularLocation>
</comment>
<feature type="region of interest" description="Disordered" evidence="3">
    <location>
        <begin position="236"/>
        <end position="271"/>
    </location>
</feature>
<reference evidence="11" key="4">
    <citation type="journal article" date="2018" name="Nat. Plants">
        <title>Whole-genome landscape of Medicago truncatula symbiotic genes.</title>
        <authorList>
            <person name="Pecrix Y."/>
            <person name="Staton S.E."/>
            <person name="Sallet E."/>
            <person name="Lelandais-Briere C."/>
            <person name="Moreau S."/>
            <person name="Carrere S."/>
            <person name="Blein T."/>
            <person name="Jardinaud M.F."/>
            <person name="Latrasse D."/>
            <person name="Zouine M."/>
            <person name="Zahm M."/>
            <person name="Kreplak J."/>
            <person name="Mayjonade B."/>
            <person name="Satge C."/>
            <person name="Perez M."/>
            <person name="Cauet S."/>
            <person name="Marande W."/>
            <person name="Chantry-Darmon C."/>
            <person name="Lopez-Roques C."/>
            <person name="Bouchez O."/>
            <person name="Berard A."/>
            <person name="Debelle F."/>
            <person name="Munos S."/>
            <person name="Bendahmane A."/>
            <person name="Berges H."/>
            <person name="Niebel A."/>
            <person name="Buitink J."/>
            <person name="Frugier F."/>
            <person name="Benhamed M."/>
            <person name="Crespi M."/>
            <person name="Gouzy J."/>
            <person name="Gamas P."/>
        </authorList>
    </citation>
    <scope>NUCLEOTIDE SEQUENCE [LARGE SCALE GENOMIC DNA]</scope>
    <source>
        <strain evidence="11">cv. Jemalong A17</strain>
    </source>
</reference>
<dbReference type="PIRSF" id="PIRSF038150">
    <property type="entry name" value="Metaxin"/>
    <property type="match status" value="1"/>
</dbReference>
<evidence type="ECO:0000313" key="11">
    <source>
        <dbReference type="Proteomes" id="UP000265566"/>
    </source>
</evidence>
<keyword evidence="4" id="KW-0472">Membrane</keyword>
<dbReference type="GO" id="GO:0006626">
    <property type="term" value="P:protein targeting to mitochondrion"/>
    <property type="evidence" value="ECO:0000318"/>
    <property type="project" value="GO_Central"/>
</dbReference>
<reference evidence="9" key="3">
    <citation type="submission" date="2015-04" db="UniProtKB">
        <authorList>
            <consortium name="EnsemblPlants"/>
        </authorList>
    </citation>
    <scope>IDENTIFICATION</scope>
    <source>
        <strain evidence="9">cv. Jemalong A17</strain>
    </source>
</reference>
<dbReference type="OrthoDB" id="5835136at2759"/>
<gene>
    <name evidence="9" type="primary">11425443</name>
    <name evidence="7" type="ordered locus">MTR_4g127630</name>
    <name evidence="8" type="ORF">MtrunA17_Chr4g0072021</name>
</gene>
<proteinExistence type="inferred from homology"/>
<dbReference type="EMBL" id="CM001220">
    <property type="protein sequence ID" value="AES92269.1"/>
    <property type="molecule type" value="Genomic_DNA"/>
</dbReference>
<reference evidence="8" key="5">
    <citation type="journal article" date="2018" name="Nat. Plants">
        <title>Whole-genome landscape of Medicago truncatula symbiotic genes.</title>
        <authorList>
            <person name="Pecrix Y."/>
            <person name="Gamas P."/>
            <person name="Carrere S."/>
        </authorList>
    </citation>
    <scope>NUCLEOTIDE SEQUENCE</scope>
    <source>
        <tissue evidence="8">Leaves</tissue>
    </source>
</reference>
<dbReference type="PANTHER" id="PTHR12289">
    <property type="entry name" value="METAXIN RELATED"/>
    <property type="match status" value="1"/>
</dbReference>
<feature type="domain" description="Thioredoxin-like fold" evidence="6">
    <location>
        <begin position="21"/>
        <end position="117"/>
    </location>
</feature>
<dbReference type="PaxDb" id="3880-AES92269"/>
<keyword evidence="4" id="KW-0812">Transmembrane</keyword>
<evidence type="ECO:0000313" key="10">
    <source>
        <dbReference type="Proteomes" id="UP000002051"/>
    </source>
</evidence>
<dbReference type="eggNOG" id="KOG3028">
    <property type="taxonomic scope" value="Eukaryota"/>
</dbReference>
<comment type="function">
    <text evidence="2">Involved in transport of proteins into the mitochondrion.</text>
</comment>
<feature type="compositionally biased region" description="Low complexity" evidence="3">
    <location>
        <begin position="238"/>
        <end position="255"/>
    </location>
</feature>